<dbReference type="NCBIfam" id="TIGR01552">
    <property type="entry name" value="phd_fam"/>
    <property type="match status" value="1"/>
</dbReference>
<comment type="caution">
    <text evidence="3">The sequence shown here is derived from an EMBL/GenBank/DDBJ whole genome shotgun (WGS) entry which is preliminary data.</text>
</comment>
<comment type="similarity">
    <text evidence="1">Belongs to the phD/YefM antitoxin family.</text>
</comment>
<dbReference type="Pfam" id="PF01656">
    <property type="entry name" value="CbiA"/>
    <property type="match status" value="1"/>
</dbReference>
<dbReference type="InterPro" id="IPR006442">
    <property type="entry name" value="Antitoxin_Phd/YefM"/>
</dbReference>
<dbReference type="Gene3D" id="3.40.1620.10">
    <property type="entry name" value="YefM-like domain"/>
    <property type="match status" value="1"/>
</dbReference>
<gene>
    <name evidence="3" type="ORF">FCS05_03340</name>
</gene>
<dbReference type="Pfam" id="PF02604">
    <property type="entry name" value="PhdYeFM_antitox"/>
    <property type="match status" value="1"/>
</dbReference>
<dbReference type="AlphaFoldDB" id="A0AAJ5F6G7"/>
<accession>A0AAJ5F6G7</accession>
<evidence type="ECO:0000313" key="3">
    <source>
        <dbReference type="EMBL" id="TLK30800.1"/>
    </source>
</evidence>
<sequence length="268" mass="28891">MCTRVYTPVMAPKTVGIRALREELPEMLRQVGTTGQPLVVTKHGEAVATIVPGAAVEPPDADAPRIIAVVSLKGGVGKTTLTMHLAAAIAQERDQVVVLDADEEVSAFRWQQHAAAEGLTLPFKVIPAERNTLMRQARELAKTGVTVLIDTPPNNREILKSAATVADVVLVPVLPTGMDVDRLATTLELLADLEAALDNFNYAIILNRFDSRKGMAHEANEALNAHPRLNTVVKSLSAYEKVFGQAPAELSQFHEIWQEIKQALGSGA</sequence>
<evidence type="ECO:0000313" key="4">
    <source>
        <dbReference type="Proteomes" id="UP000308000"/>
    </source>
</evidence>
<dbReference type="InterPro" id="IPR002586">
    <property type="entry name" value="CobQ/CobB/MinD/ParA_Nub-bd_dom"/>
</dbReference>
<dbReference type="PANTHER" id="PTHR13696:SF96">
    <property type="entry name" value="COBQ_COBB_MIND_PARA NUCLEOTIDE BINDING DOMAIN-CONTAINING PROTEIN"/>
    <property type="match status" value="1"/>
</dbReference>
<name>A0AAJ5F6G7_9DEIO</name>
<dbReference type="Gene3D" id="3.40.50.300">
    <property type="entry name" value="P-loop containing nucleotide triphosphate hydrolases"/>
    <property type="match status" value="1"/>
</dbReference>
<dbReference type="SUPFAM" id="SSF143120">
    <property type="entry name" value="YefM-like"/>
    <property type="match status" value="1"/>
</dbReference>
<dbReference type="Proteomes" id="UP000308000">
    <property type="component" value="Unassembled WGS sequence"/>
</dbReference>
<dbReference type="PANTHER" id="PTHR13696">
    <property type="entry name" value="P-LOOP CONTAINING NUCLEOSIDE TRIPHOSPHATE HYDROLASE"/>
    <property type="match status" value="1"/>
</dbReference>
<dbReference type="InterPro" id="IPR050678">
    <property type="entry name" value="DNA_Partitioning_ATPase"/>
</dbReference>
<organism evidence="3 4">
    <name type="scientific">Deinococcus metallilatus</name>
    <dbReference type="NCBI Taxonomy" id="1211322"/>
    <lineage>
        <taxon>Bacteria</taxon>
        <taxon>Thermotogati</taxon>
        <taxon>Deinococcota</taxon>
        <taxon>Deinococci</taxon>
        <taxon>Deinococcales</taxon>
        <taxon>Deinococcaceae</taxon>
        <taxon>Deinococcus</taxon>
    </lineage>
</organism>
<feature type="domain" description="CobQ/CobB/MinD/ParA nucleotide binding" evidence="2">
    <location>
        <begin position="67"/>
        <end position="225"/>
    </location>
</feature>
<dbReference type="InterPro" id="IPR036165">
    <property type="entry name" value="YefM-like_sf"/>
</dbReference>
<dbReference type="EMBL" id="VBRC01000002">
    <property type="protein sequence ID" value="TLK30800.1"/>
    <property type="molecule type" value="Genomic_DNA"/>
</dbReference>
<reference evidence="3 4" key="1">
    <citation type="submission" date="2019-04" db="EMBL/GenBank/DDBJ databases">
        <title>Deinococcus metalilatus MA1002 mutant No.5.</title>
        <authorList>
            <person name="Park W."/>
            <person name="Park C."/>
        </authorList>
    </citation>
    <scope>NUCLEOTIDE SEQUENCE [LARGE SCALE GENOMIC DNA]</scope>
    <source>
        <strain evidence="3 4">MA1002-m5</strain>
    </source>
</reference>
<evidence type="ECO:0000259" key="2">
    <source>
        <dbReference type="Pfam" id="PF01656"/>
    </source>
</evidence>
<dbReference type="InterPro" id="IPR027417">
    <property type="entry name" value="P-loop_NTPase"/>
</dbReference>
<dbReference type="SUPFAM" id="SSF52540">
    <property type="entry name" value="P-loop containing nucleoside triphosphate hydrolases"/>
    <property type="match status" value="1"/>
</dbReference>
<proteinExistence type="inferred from homology"/>
<evidence type="ECO:0000256" key="1">
    <source>
        <dbReference type="ARBA" id="ARBA00009981"/>
    </source>
</evidence>
<dbReference type="CDD" id="cd02042">
    <property type="entry name" value="ParAB_family"/>
    <property type="match status" value="1"/>
</dbReference>
<protein>
    <submittedName>
        <fullName evidence="3">Type II toxin-antitoxin system prevent-host-death family antitoxin</fullName>
    </submittedName>
</protein>